<gene>
    <name evidence="6" type="ORF">DP106_05215</name>
</gene>
<evidence type="ECO:0000313" key="7">
    <source>
        <dbReference type="Proteomes" id="UP000281564"/>
    </source>
</evidence>
<dbReference type="AlphaFoldDB" id="A0A3A6QP50"/>
<evidence type="ECO:0000256" key="3">
    <source>
        <dbReference type="ARBA" id="ARBA00022741"/>
    </source>
</evidence>
<keyword evidence="2" id="KW-0235">DNA replication</keyword>
<evidence type="ECO:0000256" key="1">
    <source>
        <dbReference type="ARBA" id="ARBA00006184"/>
    </source>
</evidence>
<comment type="caution">
    <text evidence="6">The sequence shown here is derived from an EMBL/GenBank/DDBJ whole genome shotgun (WGS) entry which is preliminary data.</text>
</comment>
<dbReference type="SMART" id="SM01074">
    <property type="entry name" value="Cdc6_C"/>
    <property type="match status" value="1"/>
</dbReference>
<accession>A0A3A6QP50</accession>
<keyword evidence="7" id="KW-1185">Reference proteome</keyword>
<keyword evidence="3" id="KW-0547">Nucleotide-binding</keyword>
<comment type="similarity">
    <text evidence="1">Belongs to the CDC6/cdc18 family.</text>
</comment>
<dbReference type="Gene3D" id="1.10.10.10">
    <property type="entry name" value="Winged helix-like DNA-binding domain superfamily/Winged helix DNA-binding domain"/>
    <property type="match status" value="1"/>
</dbReference>
<keyword evidence="4" id="KW-0067">ATP-binding</keyword>
<dbReference type="Pfam" id="PF09079">
    <property type="entry name" value="WHD_Cdc6"/>
    <property type="match status" value="1"/>
</dbReference>
<dbReference type="Proteomes" id="UP000281564">
    <property type="component" value="Unassembled WGS sequence"/>
</dbReference>
<dbReference type="InterPro" id="IPR036390">
    <property type="entry name" value="WH_DNA-bd_sf"/>
</dbReference>
<feature type="domain" description="Cdc6 C-terminal" evidence="5">
    <location>
        <begin position="3"/>
        <end position="86"/>
    </location>
</feature>
<organism evidence="6 7">
    <name type="scientific">Halonotius pteroides</name>
    <dbReference type="NCBI Taxonomy" id="268735"/>
    <lineage>
        <taxon>Archaea</taxon>
        <taxon>Methanobacteriati</taxon>
        <taxon>Methanobacteriota</taxon>
        <taxon>Stenosarchaea group</taxon>
        <taxon>Halobacteria</taxon>
        <taxon>Halobacteriales</taxon>
        <taxon>Haloferacaceae</taxon>
        <taxon>Halonotius</taxon>
    </lineage>
</organism>
<reference evidence="6 7" key="1">
    <citation type="submission" date="2018-06" db="EMBL/GenBank/DDBJ databases">
        <title>Halonotius sp. F13-13 a new haloarchaeeon isolated from a solar saltern from Isla Cristina, Huelva, Spain.</title>
        <authorList>
            <person name="Duran-Viseras A."/>
            <person name="Sanchez-Porro C."/>
            <person name="Ventosa A."/>
        </authorList>
    </citation>
    <scope>NUCLEOTIDE SEQUENCE [LARGE SCALE GENOMIC DNA]</scope>
    <source>
        <strain evidence="6 7">CECT 7525</strain>
    </source>
</reference>
<dbReference type="RefSeq" id="WP_120083872.1">
    <property type="nucleotide sequence ID" value="NZ_QMDW01000006.1"/>
</dbReference>
<dbReference type="InterPro" id="IPR015163">
    <property type="entry name" value="Cdc6_C"/>
</dbReference>
<dbReference type="InterPro" id="IPR036388">
    <property type="entry name" value="WH-like_DNA-bd_sf"/>
</dbReference>
<dbReference type="SUPFAM" id="SSF46785">
    <property type="entry name" value="Winged helix' DNA-binding domain"/>
    <property type="match status" value="1"/>
</dbReference>
<name>A0A3A6QP50_9EURY</name>
<evidence type="ECO:0000259" key="5">
    <source>
        <dbReference type="SMART" id="SM01074"/>
    </source>
</evidence>
<dbReference type="GO" id="GO:0005524">
    <property type="term" value="F:ATP binding"/>
    <property type="evidence" value="ECO:0007669"/>
    <property type="project" value="UniProtKB-KW"/>
</dbReference>
<evidence type="ECO:0000256" key="2">
    <source>
        <dbReference type="ARBA" id="ARBA00022705"/>
    </source>
</evidence>
<evidence type="ECO:0000256" key="4">
    <source>
        <dbReference type="ARBA" id="ARBA00022840"/>
    </source>
</evidence>
<sequence length="124" mass="13967">MGLLALVLLESQGETPARTRQVYATYRDVCTELGTNDISLDRVRDHLKELDLLSVTQYSTRTAGSEGGRKYFWELNTDFEATIEMLDSIDRLDGVFGLVDWFTTHPGVGGVYLLNKHNITALRL</sequence>
<dbReference type="EMBL" id="QMDW01000006">
    <property type="protein sequence ID" value="RJX50306.1"/>
    <property type="molecule type" value="Genomic_DNA"/>
</dbReference>
<protein>
    <recommendedName>
        <fullName evidence="5">Cdc6 C-terminal domain-containing protein</fullName>
    </recommendedName>
</protein>
<evidence type="ECO:0000313" key="6">
    <source>
        <dbReference type="EMBL" id="RJX50306.1"/>
    </source>
</evidence>
<proteinExistence type="inferred from homology"/>
<dbReference type="GO" id="GO:0006260">
    <property type="term" value="P:DNA replication"/>
    <property type="evidence" value="ECO:0007669"/>
    <property type="project" value="UniProtKB-KW"/>
</dbReference>